<dbReference type="InterPro" id="IPR036397">
    <property type="entry name" value="RNaseH_sf"/>
</dbReference>
<gene>
    <name evidence="3" type="ORF">G2W53_032635</name>
</gene>
<dbReference type="GO" id="GO:0004523">
    <property type="term" value="F:RNA-DNA hybrid ribonuclease activity"/>
    <property type="evidence" value="ECO:0007669"/>
    <property type="project" value="InterPro"/>
</dbReference>
<dbReference type="EMBL" id="JAAIUW010000010">
    <property type="protein sequence ID" value="KAF7811659.1"/>
    <property type="molecule type" value="Genomic_DNA"/>
</dbReference>
<keyword evidence="4" id="KW-1185">Reference proteome</keyword>
<evidence type="ECO:0000313" key="3">
    <source>
        <dbReference type="EMBL" id="KAF7811659.1"/>
    </source>
</evidence>
<feature type="transmembrane region" description="Helical" evidence="1">
    <location>
        <begin position="152"/>
        <end position="173"/>
    </location>
</feature>
<comment type="caution">
    <text evidence="3">The sequence shown here is derived from an EMBL/GenBank/DDBJ whole genome shotgun (WGS) entry which is preliminary data.</text>
</comment>
<dbReference type="Pfam" id="PF13456">
    <property type="entry name" value="RVT_3"/>
    <property type="match status" value="1"/>
</dbReference>
<dbReference type="InterPro" id="IPR012337">
    <property type="entry name" value="RNaseH-like_sf"/>
</dbReference>
<name>A0A834SX15_9FABA</name>
<keyword evidence="1" id="KW-0812">Transmembrane</keyword>
<sequence length="176" mass="19413">MTGCGKRYGRRSVSGQKHVGLRLNSNGRSSLGVKQAKALALKEAVVMAKALELKEVIFELDKKQVVDCVLSNSCPWPICSIILEIKELIKSEQGFSFKWISKSANGAADITAKLVLNHNLPYKFCNFPFGVLPRVFCFVLALVRPWSAGCMMVVALCFALRLLHVSFGLSCLFSNE</sequence>
<dbReference type="InterPro" id="IPR002156">
    <property type="entry name" value="RNaseH_domain"/>
</dbReference>
<dbReference type="CDD" id="cd06222">
    <property type="entry name" value="RNase_H_like"/>
    <property type="match status" value="1"/>
</dbReference>
<dbReference type="InterPro" id="IPR052929">
    <property type="entry name" value="RNase_H-like_EbsB-rel"/>
</dbReference>
<dbReference type="AlphaFoldDB" id="A0A834SX15"/>
<evidence type="ECO:0000256" key="1">
    <source>
        <dbReference type="SAM" id="Phobius"/>
    </source>
</evidence>
<dbReference type="SUPFAM" id="SSF53098">
    <property type="entry name" value="Ribonuclease H-like"/>
    <property type="match status" value="1"/>
</dbReference>
<feature type="transmembrane region" description="Helical" evidence="1">
    <location>
        <begin position="124"/>
        <end position="146"/>
    </location>
</feature>
<evidence type="ECO:0000313" key="4">
    <source>
        <dbReference type="Proteomes" id="UP000634136"/>
    </source>
</evidence>
<proteinExistence type="predicted"/>
<dbReference type="GO" id="GO:0003676">
    <property type="term" value="F:nucleic acid binding"/>
    <property type="evidence" value="ECO:0007669"/>
    <property type="project" value="InterPro"/>
</dbReference>
<accession>A0A834SX15</accession>
<dbReference type="Proteomes" id="UP000634136">
    <property type="component" value="Unassembled WGS sequence"/>
</dbReference>
<keyword evidence="1" id="KW-1133">Transmembrane helix</keyword>
<dbReference type="PANTHER" id="PTHR47074:SF11">
    <property type="entry name" value="REVERSE TRANSCRIPTASE-LIKE PROTEIN"/>
    <property type="match status" value="1"/>
</dbReference>
<evidence type="ECO:0000259" key="2">
    <source>
        <dbReference type="Pfam" id="PF13456"/>
    </source>
</evidence>
<feature type="domain" description="RNase H type-1" evidence="2">
    <location>
        <begin position="28"/>
        <end position="114"/>
    </location>
</feature>
<keyword evidence="1" id="KW-0472">Membrane</keyword>
<organism evidence="3 4">
    <name type="scientific">Senna tora</name>
    <dbReference type="NCBI Taxonomy" id="362788"/>
    <lineage>
        <taxon>Eukaryota</taxon>
        <taxon>Viridiplantae</taxon>
        <taxon>Streptophyta</taxon>
        <taxon>Embryophyta</taxon>
        <taxon>Tracheophyta</taxon>
        <taxon>Spermatophyta</taxon>
        <taxon>Magnoliopsida</taxon>
        <taxon>eudicotyledons</taxon>
        <taxon>Gunneridae</taxon>
        <taxon>Pentapetalae</taxon>
        <taxon>rosids</taxon>
        <taxon>fabids</taxon>
        <taxon>Fabales</taxon>
        <taxon>Fabaceae</taxon>
        <taxon>Caesalpinioideae</taxon>
        <taxon>Cassia clade</taxon>
        <taxon>Senna</taxon>
    </lineage>
</organism>
<dbReference type="PANTHER" id="PTHR47074">
    <property type="entry name" value="BNAC02G40300D PROTEIN"/>
    <property type="match status" value="1"/>
</dbReference>
<reference evidence="3" key="1">
    <citation type="submission" date="2020-09" db="EMBL/GenBank/DDBJ databases">
        <title>Genome-Enabled Discovery of Anthraquinone Biosynthesis in Senna tora.</title>
        <authorList>
            <person name="Kang S.-H."/>
            <person name="Pandey R.P."/>
            <person name="Lee C.-M."/>
            <person name="Sim J.-S."/>
            <person name="Jeong J.-T."/>
            <person name="Choi B.-S."/>
            <person name="Jung M."/>
            <person name="Ginzburg D."/>
            <person name="Zhao K."/>
            <person name="Won S.Y."/>
            <person name="Oh T.-J."/>
            <person name="Yu Y."/>
            <person name="Kim N.-H."/>
            <person name="Lee O.R."/>
            <person name="Lee T.-H."/>
            <person name="Bashyal P."/>
            <person name="Kim T.-S."/>
            <person name="Lee W.-H."/>
            <person name="Kawkins C."/>
            <person name="Kim C.-K."/>
            <person name="Kim J.S."/>
            <person name="Ahn B.O."/>
            <person name="Rhee S.Y."/>
            <person name="Sohng J.K."/>
        </authorList>
    </citation>
    <scope>NUCLEOTIDE SEQUENCE</scope>
    <source>
        <tissue evidence="3">Leaf</tissue>
    </source>
</reference>
<dbReference type="InterPro" id="IPR044730">
    <property type="entry name" value="RNase_H-like_dom_plant"/>
</dbReference>
<protein>
    <submittedName>
        <fullName evidence="3">Putative ribonuclease H-like domain-containing protein</fullName>
    </submittedName>
</protein>
<dbReference type="Gene3D" id="3.30.420.10">
    <property type="entry name" value="Ribonuclease H-like superfamily/Ribonuclease H"/>
    <property type="match status" value="1"/>
</dbReference>